<reference evidence="2" key="1">
    <citation type="journal article" date="2020" name="Fungal Divers.">
        <title>Resolving the Mortierellaceae phylogeny through synthesis of multi-gene phylogenetics and phylogenomics.</title>
        <authorList>
            <person name="Vandepol N."/>
            <person name="Liber J."/>
            <person name="Desiro A."/>
            <person name="Na H."/>
            <person name="Kennedy M."/>
            <person name="Barry K."/>
            <person name="Grigoriev I.V."/>
            <person name="Miller A.N."/>
            <person name="O'Donnell K."/>
            <person name="Stajich J.E."/>
            <person name="Bonito G."/>
        </authorList>
    </citation>
    <scope>NUCLEOTIDE SEQUENCE</scope>
    <source>
        <strain evidence="2">MES-2147</strain>
    </source>
</reference>
<gene>
    <name evidence="2" type="ORF">BGZ65_005580</name>
</gene>
<protein>
    <recommendedName>
        <fullName evidence="1">Dienelactone hydrolase domain-containing protein</fullName>
    </recommendedName>
</protein>
<dbReference type="EMBL" id="JAAAHW010006318">
    <property type="protein sequence ID" value="KAF9963145.1"/>
    <property type="molecule type" value="Genomic_DNA"/>
</dbReference>
<name>A0A9P6M2J8_9FUNG</name>
<dbReference type="InterPro" id="IPR002925">
    <property type="entry name" value="Dienelactn_hydro"/>
</dbReference>
<dbReference type="GO" id="GO:0016787">
    <property type="term" value="F:hydrolase activity"/>
    <property type="evidence" value="ECO:0007669"/>
    <property type="project" value="InterPro"/>
</dbReference>
<organism evidence="2 3">
    <name type="scientific">Modicella reniformis</name>
    <dbReference type="NCBI Taxonomy" id="1440133"/>
    <lineage>
        <taxon>Eukaryota</taxon>
        <taxon>Fungi</taxon>
        <taxon>Fungi incertae sedis</taxon>
        <taxon>Mucoromycota</taxon>
        <taxon>Mortierellomycotina</taxon>
        <taxon>Mortierellomycetes</taxon>
        <taxon>Mortierellales</taxon>
        <taxon>Mortierellaceae</taxon>
        <taxon>Modicella</taxon>
    </lineage>
</organism>
<evidence type="ECO:0000313" key="3">
    <source>
        <dbReference type="Proteomes" id="UP000749646"/>
    </source>
</evidence>
<dbReference type="PANTHER" id="PTHR47668:SF1">
    <property type="entry name" value="DIENELACTONE HYDROLASE DOMAIN-CONTAINING PROTEIN-RELATED"/>
    <property type="match status" value="1"/>
</dbReference>
<evidence type="ECO:0000259" key="1">
    <source>
        <dbReference type="Pfam" id="PF01738"/>
    </source>
</evidence>
<dbReference type="PANTHER" id="PTHR47668">
    <property type="entry name" value="DIENELACTONE HYDROLASE FAMILY PROTEIN (AFU_ORTHOLOGUE AFUA_6G01940)"/>
    <property type="match status" value="1"/>
</dbReference>
<dbReference type="Pfam" id="PF01738">
    <property type="entry name" value="DLH"/>
    <property type="match status" value="1"/>
</dbReference>
<dbReference type="InterPro" id="IPR029058">
    <property type="entry name" value="AB_hydrolase_fold"/>
</dbReference>
<sequence>MTLNDACCNTPPTNAEWEPRGSEKVLATKINGHERKVYRTGPKDSKRGIIAVHDPLGFHPTSLQVYDLVAESHGGFQLAAPHIFPQGGALPESLLGSLPDILAWLKDNGDFKRDHIHDVILAAVEDLRADGCTTFSIFGQCWGAYISVLAASQPGSIFLAAGGPHPSFMTIENVKDVNCPLILLASKDEADMIPVIESVRHKNFPVESFQKRFDNVPHGWCGSRGDWSDPEAYKAGLEVVHLLGEYFAKVAKVVENEE</sequence>
<dbReference type="OrthoDB" id="17560at2759"/>
<dbReference type="AlphaFoldDB" id="A0A9P6M2J8"/>
<feature type="domain" description="Dienelactone hydrolase" evidence="1">
    <location>
        <begin position="38"/>
        <end position="225"/>
    </location>
</feature>
<comment type="caution">
    <text evidence="2">The sequence shown here is derived from an EMBL/GenBank/DDBJ whole genome shotgun (WGS) entry which is preliminary data.</text>
</comment>
<evidence type="ECO:0000313" key="2">
    <source>
        <dbReference type="EMBL" id="KAF9963145.1"/>
    </source>
</evidence>
<dbReference type="Proteomes" id="UP000749646">
    <property type="component" value="Unassembled WGS sequence"/>
</dbReference>
<accession>A0A9P6M2J8</accession>
<keyword evidence="3" id="KW-1185">Reference proteome</keyword>
<dbReference type="SUPFAM" id="SSF53474">
    <property type="entry name" value="alpha/beta-Hydrolases"/>
    <property type="match status" value="1"/>
</dbReference>
<proteinExistence type="predicted"/>
<dbReference type="Gene3D" id="3.40.50.1820">
    <property type="entry name" value="alpha/beta hydrolase"/>
    <property type="match status" value="1"/>
</dbReference>